<dbReference type="PANTHER" id="PTHR47026">
    <property type="entry name" value="PIGMENTOSA GTPASE REGULATOR-LIKE PROTEIN, PUTATIVE-RELATED"/>
    <property type="match status" value="1"/>
</dbReference>
<dbReference type="OrthoDB" id="10578982at2759"/>
<dbReference type="InParanoid" id="A2E0T0"/>
<accession>A2E0T0</accession>
<organism evidence="2 3">
    <name type="scientific">Trichomonas vaginalis (strain ATCC PRA-98 / G3)</name>
    <dbReference type="NCBI Taxonomy" id="412133"/>
    <lineage>
        <taxon>Eukaryota</taxon>
        <taxon>Metamonada</taxon>
        <taxon>Parabasalia</taxon>
        <taxon>Trichomonadida</taxon>
        <taxon>Trichomonadidae</taxon>
        <taxon>Trichomonas</taxon>
    </lineage>
</organism>
<dbReference type="Proteomes" id="UP000001542">
    <property type="component" value="Unassembled WGS sequence"/>
</dbReference>
<evidence type="ECO:0000313" key="2">
    <source>
        <dbReference type="EMBL" id="EAY13685.1"/>
    </source>
</evidence>
<proteinExistence type="predicted"/>
<keyword evidence="1" id="KW-0175">Coiled coil</keyword>
<evidence type="ECO:0000313" key="3">
    <source>
        <dbReference type="Proteomes" id="UP000001542"/>
    </source>
</evidence>
<dbReference type="EMBL" id="DS113281">
    <property type="protein sequence ID" value="EAY13685.1"/>
    <property type="molecule type" value="Genomic_DNA"/>
</dbReference>
<evidence type="ECO:0000256" key="1">
    <source>
        <dbReference type="SAM" id="Coils"/>
    </source>
</evidence>
<name>A2E0T0_TRIV3</name>
<gene>
    <name evidence="2" type="ORF">TVAG_371580</name>
</gene>
<reference evidence="2" key="1">
    <citation type="submission" date="2006-10" db="EMBL/GenBank/DDBJ databases">
        <authorList>
            <person name="Amadeo P."/>
            <person name="Zhao Q."/>
            <person name="Wortman J."/>
            <person name="Fraser-Liggett C."/>
            <person name="Carlton J."/>
        </authorList>
    </citation>
    <scope>NUCLEOTIDE SEQUENCE</scope>
    <source>
        <strain evidence="2">G3</strain>
    </source>
</reference>
<sequence length="244" mass="28755">MSSAKKTRLQRAMSMKAEGLSLTPIVRINPYIDYNELSAGDKTKYAKTAKDIMETKIIKCKTSQDYFKCMAAFREQRRQLALKGDYDGAERIDGYIRKLSDFFLENHMYTSKAELCAVSEFVFSTQRDTVSTISDQWDTKIENMKSQYKRELSNLERQNASKLEKFDNSHPDKLPIRYNKLSPDLLNLREQEKHLIGSRRFAEAKQYHKEYEKRKKEELANQKRQYSTMLKSAELRLLAWREES</sequence>
<dbReference type="KEGG" id="tva:4771666"/>
<dbReference type="SMR" id="A2E0T0"/>
<dbReference type="VEuPathDB" id="TrichDB:TVAG_371580"/>
<keyword evidence="3" id="KW-1185">Reference proteome</keyword>
<reference evidence="2" key="2">
    <citation type="journal article" date="2007" name="Science">
        <title>Draft genome sequence of the sexually transmitted pathogen Trichomonas vaginalis.</title>
        <authorList>
            <person name="Carlton J.M."/>
            <person name="Hirt R.P."/>
            <person name="Silva J.C."/>
            <person name="Delcher A.L."/>
            <person name="Schatz M."/>
            <person name="Zhao Q."/>
            <person name="Wortman J.R."/>
            <person name="Bidwell S.L."/>
            <person name="Alsmark U.C.M."/>
            <person name="Besteiro S."/>
            <person name="Sicheritz-Ponten T."/>
            <person name="Noel C.J."/>
            <person name="Dacks J.B."/>
            <person name="Foster P.G."/>
            <person name="Simillion C."/>
            <person name="Van de Peer Y."/>
            <person name="Miranda-Saavedra D."/>
            <person name="Barton G.J."/>
            <person name="Westrop G.D."/>
            <person name="Mueller S."/>
            <person name="Dessi D."/>
            <person name="Fiori P.L."/>
            <person name="Ren Q."/>
            <person name="Paulsen I."/>
            <person name="Zhang H."/>
            <person name="Bastida-Corcuera F.D."/>
            <person name="Simoes-Barbosa A."/>
            <person name="Brown M.T."/>
            <person name="Hayes R.D."/>
            <person name="Mukherjee M."/>
            <person name="Okumura C.Y."/>
            <person name="Schneider R."/>
            <person name="Smith A.J."/>
            <person name="Vanacova S."/>
            <person name="Villalvazo M."/>
            <person name="Haas B.J."/>
            <person name="Pertea M."/>
            <person name="Feldblyum T.V."/>
            <person name="Utterback T.R."/>
            <person name="Shu C.L."/>
            <person name="Osoegawa K."/>
            <person name="de Jong P.J."/>
            <person name="Hrdy I."/>
            <person name="Horvathova L."/>
            <person name="Zubacova Z."/>
            <person name="Dolezal P."/>
            <person name="Malik S.B."/>
            <person name="Logsdon J.M. Jr."/>
            <person name="Henze K."/>
            <person name="Gupta A."/>
            <person name="Wang C.C."/>
            <person name="Dunne R.L."/>
            <person name="Upcroft J.A."/>
            <person name="Upcroft P."/>
            <person name="White O."/>
            <person name="Salzberg S.L."/>
            <person name="Tang P."/>
            <person name="Chiu C.-H."/>
            <person name="Lee Y.-S."/>
            <person name="Embley T.M."/>
            <person name="Coombs G.H."/>
            <person name="Mottram J.C."/>
            <person name="Tachezy J."/>
            <person name="Fraser-Liggett C.M."/>
            <person name="Johnson P.J."/>
        </authorList>
    </citation>
    <scope>NUCLEOTIDE SEQUENCE [LARGE SCALE GENOMIC DNA]</scope>
    <source>
        <strain evidence="2">G3</strain>
    </source>
</reference>
<feature type="coiled-coil region" evidence="1">
    <location>
        <begin position="138"/>
        <end position="165"/>
    </location>
</feature>
<dbReference type="PANTHER" id="PTHR47026:SF2">
    <property type="entry name" value="FLAGELLAR ASSOCIATED PROTEIN"/>
    <property type="match status" value="1"/>
</dbReference>
<dbReference type="AlphaFoldDB" id="A2E0T0"/>
<dbReference type="VEuPathDB" id="TrichDB:TVAGG3_0325490"/>
<protein>
    <submittedName>
        <fullName evidence="2">Uncharacterized protein</fullName>
    </submittedName>
</protein>